<reference evidence="3 4" key="1">
    <citation type="submission" date="2020-06" db="EMBL/GenBank/DDBJ databases">
        <title>Description of novel acetic acid bacteria.</title>
        <authorList>
            <person name="Sombolestani A."/>
        </authorList>
    </citation>
    <scope>NUCLEOTIDE SEQUENCE [LARGE SCALE GENOMIC DNA]</scope>
    <source>
        <strain evidence="3 4">LMG 27010</strain>
    </source>
</reference>
<dbReference type="PANTHER" id="PTHR39184:SF1">
    <property type="entry name" value="PBSX PHAGE TERMINASE LARGE SUBUNIT"/>
    <property type="match status" value="1"/>
</dbReference>
<dbReference type="InterPro" id="IPR006437">
    <property type="entry name" value="Phage_terminase_lsu"/>
</dbReference>
<feature type="domain" description="Phage terminase large subunit N-terminal" evidence="2">
    <location>
        <begin position="17"/>
        <end position="207"/>
    </location>
</feature>
<accession>A0A850PE70</accession>
<keyword evidence="4" id="KW-1185">Reference proteome</keyword>
<proteinExistence type="predicted"/>
<feature type="region of interest" description="Disordered" evidence="1">
    <location>
        <begin position="401"/>
        <end position="425"/>
    </location>
</feature>
<organism evidence="3 4">
    <name type="scientific">Ameyamaea chiangmaiensis</name>
    <dbReference type="NCBI Taxonomy" id="442969"/>
    <lineage>
        <taxon>Bacteria</taxon>
        <taxon>Pseudomonadati</taxon>
        <taxon>Pseudomonadota</taxon>
        <taxon>Alphaproteobacteria</taxon>
        <taxon>Acetobacterales</taxon>
        <taxon>Acetobacteraceae</taxon>
        <taxon>Ameyamaea</taxon>
    </lineage>
</organism>
<dbReference type="Proteomes" id="UP000585665">
    <property type="component" value="Unassembled WGS sequence"/>
</dbReference>
<dbReference type="Gene3D" id="3.40.50.300">
    <property type="entry name" value="P-loop containing nucleotide triphosphate hydrolases"/>
    <property type="match status" value="1"/>
</dbReference>
<comment type="caution">
    <text evidence="3">The sequence shown here is derived from an EMBL/GenBank/DDBJ whole genome shotgun (WGS) entry which is preliminary data.</text>
</comment>
<evidence type="ECO:0000259" key="2">
    <source>
        <dbReference type="Pfam" id="PF04466"/>
    </source>
</evidence>
<sequence length="425" mass="48552">MAEISIPEAFEFLFDESRYKVLYGGRGSAKSHSIGRALLVKGMQRRLTVLCCREFQNKISESVHKLLSELIDLYDLHAFYEVQKTTIIGRNGTQFYFAGLRHNISGIKSFEGADIAWVEEAQSISKGSWDILIPTIRAPGSEIWISMNPDLQTDETYQRFIASPPRNALVRKINWSHNPFFPDVLREEMEDLKAKNEDEWLHVWEGHPRQSLEGAIYANEMRQATEEMRICDVAYDPSAPVFTAWDLGWSDMTSIWCWQKIGFDIRVIDFYQNRMEGLDHYIGWLERRGYRYERHFLPHDANQGQLSAAGKTIATQLRTRGMPISVLPQLPIKAGISAARTLFPRLWIDADRCADGVDCLRRYRYDVDQQTGQYSSKPLHDDASHGADAFRQMAVAINDPKPKEARKPAAPRLQMAGASSGWMGA</sequence>
<dbReference type="NCBIfam" id="TIGR01547">
    <property type="entry name" value="phage_term_2"/>
    <property type="match status" value="1"/>
</dbReference>
<dbReference type="InterPro" id="IPR052380">
    <property type="entry name" value="Viral_DNA_packaging_terminase"/>
</dbReference>
<dbReference type="Gene3D" id="3.30.420.280">
    <property type="match status" value="1"/>
</dbReference>
<dbReference type="InterPro" id="IPR035412">
    <property type="entry name" value="Terminase_L_N"/>
</dbReference>
<dbReference type="EMBL" id="JABXXR010000007">
    <property type="protein sequence ID" value="NVN39351.1"/>
    <property type="molecule type" value="Genomic_DNA"/>
</dbReference>
<protein>
    <submittedName>
        <fullName evidence="3">PBSX family phage terminase large subunit</fullName>
    </submittedName>
</protein>
<dbReference type="AlphaFoldDB" id="A0A850PE70"/>
<evidence type="ECO:0000313" key="3">
    <source>
        <dbReference type="EMBL" id="NVN39351.1"/>
    </source>
</evidence>
<dbReference type="PANTHER" id="PTHR39184">
    <property type="match status" value="1"/>
</dbReference>
<dbReference type="InterPro" id="IPR027417">
    <property type="entry name" value="P-loop_NTPase"/>
</dbReference>
<gene>
    <name evidence="3" type="ORF">HUK82_02060</name>
</gene>
<evidence type="ECO:0000256" key="1">
    <source>
        <dbReference type="SAM" id="MobiDB-lite"/>
    </source>
</evidence>
<dbReference type="Pfam" id="PF04466">
    <property type="entry name" value="Terminase_3"/>
    <property type="match status" value="1"/>
</dbReference>
<name>A0A850PE70_9PROT</name>
<dbReference type="RefSeq" id="WP_176612370.1">
    <property type="nucleotide sequence ID" value="NZ_JABXXR010000007.1"/>
</dbReference>
<evidence type="ECO:0000313" key="4">
    <source>
        <dbReference type="Proteomes" id="UP000585665"/>
    </source>
</evidence>